<reference evidence="1 2" key="1">
    <citation type="submission" date="2014-11" db="EMBL/GenBank/DDBJ databases">
        <title>Symbiosis island explosion on the genome of extra-slow-growing strains of soybean bradyrhizobia with massive insertion sequences.</title>
        <authorList>
            <person name="Iida T."/>
            <person name="Minamisawa K."/>
        </authorList>
    </citation>
    <scope>NUCLEOTIDE SEQUENCE [LARGE SCALE GENOMIC DNA]</scope>
    <source>
        <strain evidence="1 2">NK6</strain>
    </source>
</reference>
<evidence type="ECO:0000313" key="1">
    <source>
        <dbReference type="EMBL" id="BAR59076.1"/>
    </source>
</evidence>
<accession>A0A0E4BST0</accession>
<dbReference type="EMBL" id="AP014685">
    <property type="protein sequence ID" value="BAR59076.1"/>
    <property type="molecule type" value="Genomic_DNA"/>
</dbReference>
<dbReference type="AlphaFoldDB" id="A0A0E4BST0"/>
<evidence type="ECO:0000313" key="2">
    <source>
        <dbReference type="Proteomes" id="UP000063308"/>
    </source>
</evidence>
<dbReference type="PROSITE" id="PS51257">
    <property type="entry name" value="PROKAR_LIPOPROTEIN"/>
    <property type="match status" value="1"/>
</dbReference>
<proteinExistence type="predicted"/>
<organism evidence="1 2">
    <name type="scientific">Bradyrhizobium diazoefficiens</name>
    <dbReference type="NCBI Taxonomy" id="1355477"/>
    <lineage>
        <taxon>Bacteria</taxon>
        <taxon>Pseudomonadati</taxon>
        <taxon>Pseudomonadota</taxon>
        <taxon>Alphaproteobacteria</taxon>
        <taxon>Hyphomicrobiales</taxon>
        <taxon>Nitrobacteraceae</taxon>
        <taxon>Bradyrhizobium</taxon>
    </lineage>
</organism>
<sequence length="80" mass="8184">MGSSRSFRNCGQPFSGSTGGIPAAVLGGISTISACGPANLRFRRVGKGALAPCPRSLNQRDQDGGHASLCPPYALRIAPE</sequence>
<dbReference type="Proteomes" id="UP000063308">
    <property type="component" value="Chromosome"/>
</dbReference>
<name>A0A0E4BST0_9BRAD</name>
<protein>
    <submittedName>
        <fullName evidence="1">Uncharacterized protein</fullName>
    </submittedName>
</protein>
<gene>
    <name evidence="1" type="ORF">NK6_5921</name>
</gene>